<comment type="caution">
    <text evidence="1">The sequence shown here is derived from an EMBL/GenBank/DDBJ whole genome shotgun (WGS) entry which is preliminary data.</text>
</comment>
<dbReference type="EMBL" id="JAPDDT010000007">
    <property type="protein sequence ID" value="MCW1924191.1"/>
    <property type="molecule type" value="Genomic_DNA"/>
</dbReference>
<dbReference type="PROSITE" id="PS51257">
    <property type="entry name" value="PROKAR_LIPOPROTEIN"/>
    <property type="match status" value="1"/>
</dbReference>
<gene>
    <name evidence="1" type="ORF">OKA05_16615</name>
</gene>
<sequence>MKASMLPTVFLFTAIIACSSKKPAQVGDETDHRLVFPASAKNIQNRGDSTNWKPDRGIATLLDMDRGDFGAFEAQLKVTDRRAPVKGHGDPLVNGWNVWPQDAKSFVPGNEVYGGFKKTWTTAPVPEEMLSCQSTAGDR</sequence>
<accession>A0ABT3GL55</accession>
<evidence type="ECO:0000313" key="2">
    <source>
        <dbReference type="Proteomes" id="UP001320876"/>
    </source>
</evidence>
<protein>
    <submittedName>
        <fullName evidence="1">Uncharacterized protein</fullName>
    </submittedName>
</protein>
<organism evidence="1 2">
    <name type="scientific">Luteolibacter arcticus</name>
    <dbReference type="NCBI Taxonomy" id="1581411"/>
    <lineage>
        <taxon>Bacteria</taxon>
        <taxon>Pseudomonadati</taxon>
        <taxon>Verrucomicrobiota</taxon>
        <taxon>Verrucomicrobiia</taxon>
        <taxon>Verrucomicrobiales</taxon>
        <taxon>Verrucomicrobiaceae</taxon>
        <taxon>Luteolibacter</taxon>
    </lineage>
</organism>
<proteinExistence type="predicted"/>
<name>A0ABT3GL55_9BACT</name>
<dbReference type="RefSeq" id="WP_264488298.1">
    <property type="nucleotide sequence ID" value="NZ_JAPDDT010000007.1"/>
</dbReference>
<reference evidence="1 2" key="1">
    <citation type="submission" date="2022-10" db="EMBL/GenBank/DDBJ databases">
        <title>Luteolibacter arcticus strain CCTCC AB 2014275, whole genome shotgun sequencing project.</title>
        <authorList>
            <person name="Zhao G."/>
            <person name="Shen L."/>
        </authorList>
    </citation>
    <scope>NUCLEOTIDE SEQUENCE [LARGE SCALE GENOMIC DNA]</scope>
    <source>
        <strain evidence="1 2">CCTCC AB 2014275</strain>
    </source>
</reference>
<keyword evidence="2" id="KW-1185">Reference proteome</keyword>
<evidence type="ECO:0000313" key="1">
    <source>
        <dbReference type="EMBL" id="MCW1924191.1"/>
    </source>
</evidence>
<dbReference type="Proteomes" id="UP001320876">
    <property type="component" value="Unassembled WGS sequence"/>
</dbReference>